<name>A0A154QEH2_9GAMM</name>
<gene>
    <name evidence="1" type="ORF">RHOFW104T7_17960</name>
</gene>
<dbReference type="STRING" id="416169.RHOFW104T7_17960"/>
<evidence type="ECO:0000313" key="1">
    <source>
        <dbReference type="EMBL" id="KZC22691.1"/>
    </source>
</evidence>
<proteinExistence type="predicted"/>
<accession>A0A154QEH2</accession>
<comment type="caution">
    <text evidence="1">The sequence shown here is derived from an EMBL/GenBank/DDBJ whole genome shotgun (WGS) entry which is preliminary data.</text>
</comment>
<keyword evidence="2" id="KW-1185">Reference proteome</keyword>
<reference evidence="1 2" key="1">
    <citation type="journal article" date="2016" name="MBio">
        <title>Lateral Gene Transfer in a Heavy Metal-Contaminated-Groundwater Microbial Community.</title>
        <authorList>
            <person name="Hemme C.L."/>
            <person name="Green S.J."/>
            <person name="Rishishwar L."/>
            <person name="Prakash O."/>
            <person name="Pettenato A."/>
            <person name="Chakraborty R."/>
            <person name="Deutschbauer A.M."/>
            <person name="Van Nostrand J.D."/>
            <person name="Wu L."/>
            <person name="He Z."/>
            <person name="Jordan I.K."/>
            <person name="Hazen T.C."/>
            <person name="Arkin A.P."/>
            <person name="Kostka J.E."/>
            <person name="Zhou J."/>
        </authorList>
    </citation>
    <scope>NUCLEOTIDE SEQUENCE [LARGE SCALE GENOMIC DNA]</scope>
    <source>
        <strain evidence="1 2">FW104-T7</strain>
    </source>
</reference>
<protein>
    <submittedName>
        <fullName evidence="1">Uncharacterized protein</fullName>
    </submittedName>
</protein>
<dbReference type="Proteomes" id="UP000076131">
    <property type="component" value="Unassembled WGS sequence"/>
</dbReference>
<organism evidence="1 2">
    <name type="scientific">Rhodanobacter thiooxydans</name>
    <dbReference type="NCBI Taxonomy" id="416169"/>
    <lineage>
        <taxon>Bacteria</taxon>
        <taxon>Pseudomonadati</taxon>
        <taxon>Pseudomonadota</taxon>
        <taxon>Gammaproteobacteria</taxon>
        <taxon>Lysobacterales</taxon>
        <taxon>Rhodanobacteraceae</taxon>
        <taxon>Rhodanobacter</taxon>
    </lineage>
</organism>
<dbReference type="AlphaFoldDB" id="A0A154QEH2"/>
<dbReference type="EMBL" id="LVJS01000054">
    <property type="protein sequence ID" value="KZC22691.1"/>
    <property type="molecule type" value="Genomic_DNA"/>
</dbReference>
<sequence length="77" mass="8421">MQVSIDVRFGVAMKRLSRGIGKSGVAMGEPFTAQDRQSYAVTQCTADQFGPTYVVLRVVEKCSGCTNRRMAVCKRTA</sequence>
<evidence type="ECO:0000313" key="2">
    <source>
        <dbReference type="Proteomes" id="UP000076131"/>
    </source>
</evidence>